<dbReference type="PANTHER" id="PTHR31286:SF178">
    <property type="entry name" value="DUF4283 DOMAIN-CONTAINING PROTEIN"/>
    <property type="match status" value="1"/>
</dbReference>
<comment type="caution">
    <text evidence="2">The sequence shown here is derived from an EMBL/GenBank/DDBJ whole genome shotgun (WGS) entry which is preliminary data.</text>
</comment>
<reference evidence="2 3" key="1">
    <citation type="journal article" date="2021" name="bioRxiv">
        <title>The Gossypium anomalum genome as a resource for cotton improvement and evolutionary analysis of hybrid incompatibility.</title>
        <authorList>
            <person name="Grover C.E."/>
            <person name="Yuan D."/>
            <person name="Arick M.A."/>
            <person name="Miller E.R."/>
            <person name="Hu G."/>
            <person name="Peterson D.G."/>
            <person name="Wendel J.F."/>
            <person name="Udall J.A."/>
        </authorList>
    </citation>
    <scope>NUCLEOTIDE SEQUENCE [LARGE SCALE GENOMIC DNA]</scope>
    <source>
        <strain evidence="2">JFW-Udall</strain>
        <tissue evidence="2">Leaf</tissue>
    </source>
</reference>
<feature type="region of interest" description="Disordered" evidence="1">
    <location>
        <begin position="219"/>
        <end position="269"/>
    </location>
</feature>
<dbReference type="PANTHER" id="PTHR31286">
    <property type="entry name" value="GLYCINE-RICH CELL WALL STRUCTURAL PROTEIN 1.8-LIKE"/>
    <property type="match status" value="1"/>
</dbReference>
<dbReference type="AlphaFoldDB" id="A0A8J5ZJR9"/>
<dbReference type="OrthoDB" id="994204at2759"/>
<dbReference type="Gene3D" id="3.60.10.10">
    <property type="entry name" value="Endonuclease/exonuclease/phosphatase"/>
    <property type="match status" value="1"/>
</dbReference>
<proteinExistence type="predicted"/>
<dbReference type="InterPro" id="IPR036691">
    <property type="entry name" value="Endo/exonu/phosph_ase_sf"/>
</dbReference>
<gene>
    <name evidence="2" type="ORF">CXB51_000959</name>
</gene>
<evidence type="ECO:0000256" key="1">
    <source>
        <dbReference type="SAM" id="MobiDB-lite"/>
    </source>
</evidence>
<dbReference type="Proteomes" id="UP000701853">
    <property type="component" value="Chromosome 1"/>
</dbReference>
<feature type="compositionally biased region" description="Basic and acidic residues" evidence="1">
    <location>
        <begin position="220"/>
        <end position="249"/>
    </location>
</feature>
<feature type="compositionally biased region" description="Polar residues" evidence="1">
    <location>
        <begin position="253"/>
        <end position="265"/>
    </location>
</feature>
<organism evidence="2 3">
    <name type="scientific">Gossypium anomalum</name>
    <dbReference type="NCBI Taxonomy" id="47600"/>
    <lineage>
        <taxon>Eukaryota</taxon>
        <taxon>Viridiplantae</taxon>
        <taxon>Streptophyta</taxon>
        <taxon>Embryophyta</taxon>
        <taxon>Tracheophyta</taxon>
        <taxon>Spermatophyta</taxon>
        <taxon>Magnoliopsida</taxon>
        <taxon>eudicotyledons</taxon>
        <taxon>Gunneridae</taxon>
        <taxon>Pentapetalae</taxon>
        <taxon>rosids</taxon>
        <taxon>malvids</taxon>
        <taxon>Malvales</taxon>
        <taxon>Malvaceae</taxon>
        <taxon>Malvoideae</taxon>
        <taxon>Gossypium</taxon>
    </lineage>
</organism>
<sequence>MIEGDRCLVEISEDINSMSERLKLSQEELVQVINTNAVNNIQGFENWVVGRIMAEEKPNREVFRSLWFTKEEVNFVELNEDVIIVKFGCLEDRSRILNLMLWLFDNCLFAMKPFIKGKNIDTYEFNLSPFLVFDRETSLDIGKVIEELVAIDWKDRNRGWTEFIRMKVKINMSNPLRRVVKLVGKDGVETICMLKVNIVVLNQDRGIWRNDIEIMANKEPLNEDKEESKTNTEDDSGKMIQKEKRKGCEEDSVSNSPVETRNNKYGQDRLGRFRRKRKRHRGLNGDNTDKIRELKQLIVANDPDIIFLCEIKANINKFVSIRSRCRMEGCLAVNAIGKSGGLAIMWKEGIKVEIKNYSNNHIDSLIHLENDKVVRFTDYRGIFQCDSRQVEKEGEGENKKILWMIFEQLWMSFPLEGDDLVKKRLDRFLMSLDDVACFSFLETKVIRQSSSDHNVIFLYIKGCKLKERTRYPRLNFRYDVCWVKENEAKNIIKNAWQNGAVVIMEKIDKVGQDLGDWQYNKYKKMRIQIGGLQ</sequence>
<accession>A0A8J5ZJR9</accession>
<keyword evidence="3" id="KW-1185">Reference proteome</keyword>
<dbReference type="InterPro" id="IPR040256">
    <property type="entry name" value="At4g02000-like"/>
</dbReference>
<protein>
    <recommendedName>
        <fullName evidence="4">DUF4283 domain-containing protein</fullName>
    </recommendedName>
</protein>
<evidence type="ECO:0000313" key="2">
    <source>
        <dbReference type="EMBL" id="KAG8503158.1"/>
    </source>
</evidence>
<evidence type="ECO:0008006" key="4">
    <source>
        <dbReference type="Google" id="ProtNLM"/>
    </source>
</evidence>
<dbReference type="SUPFAM" id="SSF56219">
    <property type="entry name" value="DNase I-like"/>
    <property type="match status" value="1"/>
</dbReference>
<dbReference type="EMBL" id="JAHUZN010000001">
    <property type="protein sequence ID" value="KAG8503158.1"/>
    <property type="molecule type" value="Genomic_DNA"/>
</dbReference>
<name>A0A8J5ZJR9_9ROSI</name>
<evidence type="ECO:0000313" key="3">
    <source>
        <dbReference type="Proteomes" id="UP000701853"/>
    </source>
</evidence>